<sequence>MNCVFCDLPAGRILGQNEYAVWVRDGFPVSRGHSLVIPRRHLASFFETSGDERTALMTLLDTARAAAIAEFQPAGFNIGVNDGVAAGQTVTHLHIHLIPRYAGDVPDPRGGVRWVLPEYADYWTRS</sequence>
<evidence type="ECO:0000313" key="4">
    <source>
        <dbReference type="Proteomes" id="UP001606303"/>
    </source>
</evidence>
<evidence type="ECO:0000256" key="1">
    <source>
        <dbReference type="PROSITE-ProRule" id="PRU00464"/>
    </source>
</evidence>
<accession>A0ABW7H528</accession>
<evidence type="ECO:0000313" key="3">
    <source>
        <dbReference type="EMBL" id="MFG6469278.1"/>
    </source>
</evidence>
<evidence type="ECO:0000259" key="2">
    <source>
        <dbReference type="PROSITE" id="PS51084"/>
    </source>
</evidence>
<feature type="domain" description="HIT" evidence="2">
    <location>
        <begin position="1"/>
        <end position="107"/>
    </location>
</feature>
<dbReference type="EMBL" id="JBIGIB010000009">
    <property type="protein sequence ID" value="MFG6469278.1"/>
    <property type="molecule type" value="Genomic_DNA"/>
</dbReference>
<dbReference type="PANTHER" id="PTHR42997">
    <property type="entry name" value="HIT FAMILY HYDROLASE"/>
    <property type="match status" value="1"/>
</dbReference>
<dbReference type="Proteomes" id="UP001606303">
    <property type="component" value="Unassembled WGS sequence"/>
</dbReference>
<dbReference type="Gene3D" id="3.30.428.10">
    <property type="entry name" value="HIT-like"/>
    <property type="match status" value="1"/>
</dbReference>
<organism evidence="3 4">
    <name type="scientific">Pelomonas baiyunensis</name>
    <dbReference type="NCBI Taxonomy" id="3299026"/>
    <lineage>
        <taxon>Bacteria</taxon>
        <taxon>Pseudomonadati</taxon>
        <taxon>Pseudomonadota</taxon>
        <taxon>Betaproteobacteria</taxon>
        <taxon>Burkholderiales</taxon>
        <taxon>Sphaerotilaceae</taxon>
        <taxon>Roseateles</taxon>
    </lineage>
</organism>
<dbReference type="InterPro" id="IPR036265">
    <property type="entry name" value="HIT-like_sf"/>
</dbReference>
<dbReference type="Pfam" id="PF01230">
    <property type="entry name" value="HIT"/>
    <property type="match status" value="1"/>
</dbReference>
<feature type="short sequence motif" description="Histidine triad motif" evidence="1">
    <location>
        <begin position="92"/>
        <end position="96"/>
    </location>
</feature>
<dbReference type="InterPro" id="IPR019808">
    <property type="entry name" value="Histidine_triad_CS"/>
</dbReference>
<dbReference type="GO" id="GO:0008168">
    <property type="term" value="F:methyltransferase activity"/>
    <property type="evidence" value="ECO:0007669"/>
    <property type="project" value="UniProtKB-KW"/>
</dbReference>
<dbReference type="InterPro" id="IPR011146">
    <property type="entry name" value="HIT-like"/>
</dbReference>
<dbReference type="PROSITE" id="PS00892">
    <property type="entry name" value="HIT_1"/>
    <property type="match status" value="1"/>
</dbReference>
<proteinExistence type="predicted"/>
<dbReference type="RefSeq" id="WP_394387703.1">
    <property type="nucleotide sequence ID" value="NZ_JBIGIB010000009.1"/>
</dbReference>
<dbReference type="PROSITE" id="PS51084">
    <property type="entry name" value="HIT_2"/>
    <property type="match status" value="1"/>
</dbReference>
<keyword evidence="3" id="KW-0489">Methyltransferase</keyword>
<name>A0ABW7H528_9BURK</name>
<keyword evidence="3" id="KW-0808">Transferase</keyword>
<reference evidence="3 4" key="1">
    <citation type="submission" date="2024-08" db="EMBL/GenBank/DDBJ databases">
        <authorList>
            <person name="Lu H."/>
        </authorList>
    </citation>
    <scope>NUCLEOTIDE SEQUENCE [LARGE SCALE GENOMIC DNA]</scope>
    <source>
        <strain evidence="3 4">BYS87W</strain>
    </source>
</reference>
<keyword evidence="4" id="KW-1185">Reference proteome</keyword>
<dbReference type="InterPro" id="IPR052908">
    <property type="entry name" value="AP-4-A_phosphorylase"/>
</dbReference>
<protein>
    <submittedName>
        <fullName evidence="3">HIT family protein</fullName>
        <ecNumber evidence="3">2.1.1.-</ecNumber>
    </submittedName>
</protein>
<comment type="caution">
    <text evidence="3">The sequence shown here is derived from an EMBL/GenBank/DDBJ whole genome shotgun (WGS) entry which is preliminary data.</text>
</comment>
<gene>
    <name evidence="3" type="ORF">ACG01O_21855</name>
</gene>
<dbReference type="EC" id="2.1.1.-" evidence="3"/>
<dbReference type="GO" id="GO:0032259">
    <property type="term" value="P:methylation"/>
    <property type="evidence" value="ECO:0007669"/>
    <property type="project" value="UniProtKB-KW"/>
</dbReference>
<dbReference type="PANTHER" id="PTHR42997:SF1">
    <property type="entry name" value="AP-4-A PHOSPHORYLASE"/>
    <property type="match status" value="1"/>
</dbReference>
<dbReference type="SUPFAM" id="SSF54197">
    <property type="entry name" value="HIT-like"/>
    <property type="match status" value="1"/>
</dbReference>